<dbReference type="EMBL" id="JACXVP010000009">
    <property type="protein sequence ID" value="KAG5584481.1"/>
    <property type="molecule type" value="Genomic_DNA"/>
</dbReference>
<proteinExistence type="predicted"/>
<accession>A0A9J5X849</accession>
<comment type="caution">
    <text evidence="2">The sequence shown here is derived from an EMBL/GenBank/DDBJ whole genome shotgun (WGS) entry which is preliminary data.</text>
</comment>
<feature type="domain" description="Amidase" evidence="1">
    <location>
        <begin position="16"/>
        <end position="96"/>
    </location>
</feature>
<evidence type="ECO:0000259" key="1">
    <source>
        <dbReference type="Pfam" id="PF01425"/>
    </source>
</evidence>
<dbReference type="Proteomes" id="UP000824120">
    <property type="component" value="Chromosome 9"/>
</dbReference>
<dbReference type="AlphaFoldDB" id="A0A9J5X849"/>
<reference evidence="2 3" key="1">
    <citation type="submission" date="2020-09" db="EMBL/GenBank/DDBJ databases">
        <title>De no assembly of potato wild relative species, Solanum commersonii.</title>
        <authorList>
            <person name="Cho K."/>
        </authorList>
    </citation>
    <scope>NUCLEOTIDE SEQUENCE [LARGE SCALE GENOMIC DNA]</scope>
    <source>
        <strain evidence="2">LZ3.2</strain>
        <tissue evidence="2">Leaf</tissue>
    </source>
</reference>
<keyword evidence="3" id="KW-1185">Reference proteome</keyword>
<evidence type="ECO:0000313" key="2">
    <source>
        <dbReference type="EMBL" id="KAG5584481.1"/>
    </source>
</evidence>
<dbReference type="Pfam" id="PF01425">
    <property type="entry name" value="Amidase"/>
    <property type="match status" value="1"/>
</dbReference>
<dbReference type="InterPro" id="IPR036928">
    <property type="entry name" value="AS_sf"/>
</dbReference>
<dbReference type="SUPFAM" id="SSF75304">
    <property type="entry name" value="Amidase signature (AS) enzymes"/>
    <property type="match status" value="1"/>
</dbReference>
<dbReference type="OrthoDB" id="566138at2759"/>
<dbReference type="PANTHER" id="PTHR42678">
    <property type="entry name" value="AMIDASE"/>
    <property type="match status" value="1"/>
</dbReference>
<evidence type="ECO:0000313" key="3">
    <source>
        <dbReference type="Proteomes" id="UP000824120"/>
    </source>
</evidence>
<protein>
    <recommendedName>
        <fullName evidence="1">Amidase domain-containing protein</fullName>
    </recommendedName>
</protein>
<dbReference type="InterPro" id="IPR023631">
    <property type="entry name" value="Amidase_dom"/>
</dbReference>
<organism evidence="2 3">
    <name type="scientific">Solanum commersonii</name>
    <name type="common">Commerson's wild potato</name>
    <name type="synonym">Commerson's nightshade</name>
    <dbReference type="NCBI Taxonomy" id="4109"/>
    <lineage>
        <taxon>Eukaryota</taxon>
        <taxon>Viridiplantae</taxon>
        <taxon>Streptophyta</taxon>
        <taxon>Embryophyta</taxon>
        <taxon>Tracheophyta</taxon>
        <taxon>Spermatophyta</taxon>
        <taxon>Magnoliopsida</taxon>
        <taxon>eudicotyledons</taxon>
        <taxon>Gunneridae</taxon>
        <taxon>Pentapetalae</taxon>
        <taxon>asterids</taxon>
        <taxon>lamiids</taxon>
        <taxon>Solanales</taxon>
        <taxon>Solanaceae</taxon>
        <taxon>Solanoideae</taxon>
        <taxon>Solaneae</taxon>
        <taxon>Solanum</taxon>
    </lineage>
</organism>
<sequence>MTEWAAFRSTNLPNGWNGRLGQALDPYVASADPSGSSTGSATSIAANMAAVALGTETAGSIPSPSSANSVVGIKPTVGLTSRAGVIPISHRQDTVGQKGAVLVDNLVIPYTDLVYNAIVVAQYIALSAEFKMDLNAYLKHLVHTQVRSLADVIAFNKISALEKLKKYGQDIMLEAEKTNGIGKLEREALRNITKACKYGFEKMLKENKLDTLMSPGADIADLLAIGGYPGIKVPAGYDKTGAPFGISFGGLKGSEPTLIEIAYGFEQATHTRKPPPSHPQ</sequence>
<name>A0A9J5X849_SOLCO</name>
<dbReference type="PANTHER" id="PTHR42678:SF28">
    <property type="entry name" value="AMIDASE DOMAIN-CONTAINING PROTEIN"/>
    <property type="match status" value="1"/>
</dbReference>
<gene>
    <name evidence="2" type="ORF">H5410_044915</name>
</gene>
<dbReference type="Gene3D" id="3.90.1300.10">
    <property type="entry name" value="Amidase signature (AS) domain"/>
    <property type="match status" value="2"/>
</dbReference>